<name>A0A6N2AQZ8_SOLCI</name>
<accession>A0A6N2AQZ8</accession>
<proteinExistence type="predicted"/>
<dbReference type="EMBL" id="RXGB01008487">
    <property type="protein sequence ID" value="TMW84765.1"/>
    <property type="molecule type" value="Genomic_DNA"/>
</dbReference>
<gene>
    <name evidence="2" type="ORF">EJD97_024425</name>
</gene>
<dbReference type="AlphaFoldDB" id="A0A6N2AQZ8"/>
<organism evidence="2">
    <name type="scientific">Solanum chilense</name>
    <name type="common">Tomato</name>
    <name type="synonym">Lycopersicon chilense</name>
    <dbReference type="NCBI Taxonomy" id="4083"/>
    <lineage>
        <taxon>Eukaryota</taxon>
        <taxon>Viridiplantae</taxon>
        <taxon>Streptophyta</taxon>
        <taxon>Embryophyta</taxon>
        <taxon>Tracheophyta</taxon>
        <taxon>Spermatophyta</taxon>
        <taxon>Magnoliopsida</taxon>
        <taxon>eudicotyledons</taxon>
        <taxon>Gunneridae</taxon>
        <taxon>Pentapetalae</taxon>
        <taxon>asterids</taxon>
        <taxon>lamiids</taxon>
        <taxon>Solanales</taxon>
        <taxon>Solanaceae</taxon>
        <taxon>Solanoideae</taxon>
        <taxon>Solaneae</taxon>
        <taxon>Solanum</taxon>
        <taxon>Solanum subgen. Lycopersicon</taxon>
    </lineage>
</organism>
<protein>
    <submittedName>
        <fullName evidence="2">Uncharacterized protein</fullName>
    </submittedName>
</protein>
<feature type="non-terminal residue" evidence="2">
    <location>
        <position position="156"/>
    </location>
</feature>
<feature type="region of interest" description="Disordered" evidence="1">
    <location>
        <begin position="124"/>
        <end position="156"/>
    </location>
</feature>
<evidence type="ECO:0000313" key="2">
    <source>
        <dbReference type="EMBL" id="TMW84765.1"/>
    </source>
</evidence>
<reference evidence="2" key="1">
    <citation type="submission" date="2019-05" db="EMBL/GenBank/DDBJ databases">
        <title>The de novo reference genome and transcriptome assemblies of the wild tomato species Solanum chilense.</title>
        <authorList>
            <person name="Stam R."/>
            <person name="Nosenko T."/>
            <person name="Hoerger A.C."/>
            <person name="Stephan W."/>
            <person name="Seidel M.A."/>
            <person name="Kuhn J.M.M."/>
            <person name="Haberer G."/>
            <person name="Tellier A."/>
        </authorList>
    </citation>
    <scope>NUCLEOTIDE SEQUENCE</scope>
    <source>
        <tissue evidence="2">Mature leaves</tissue>
    </source>
</reference>
<feature type="non-terminal residue" evidence="2">
    <location>
        <position position="1"/>
    </location>
</feature>
<feature type="compositionally biased region" description="Acidic residues" evidence="1">
    <location>
        <begin position="124"/>
        <end position="133"/>
    </location>
</feature>
<evidence type="ECO:0000256" key="1">
    <source>
        <dbReference type="SAM" id="MobiDB-lite"/>
    </source>
</evidence>
<comment type="caution">
    <text evidence="2">The sequence shown here is derived from an EMBL/GenBank/DDBJ whole genome shotgun (WGS) entry which is preliminary data.</text>
</comment>
<sequence length="156" mass="17660">YQPNIPIQIGYFTPRPIFAAATEMAPNPFLIFFSSYIPLTQPNRLPLRPSSVNNCKSDRMMVDNDKLQRCNACKTVPTFSNVNRAAHMDRLSATNSNMQLFACKNCPCSCVCLSLWPWDDDMQQLEDKPEESEPSMLLPSQDPMELGHSLGTRPNF</sequence>